<dbReference type="KEGG" id="kbs:EPA93_41695"/>
<organism evidence="1 2">
    <name type="scientific">Ktedonosporobacter rubrisoli</name>
    <dbReference type="NCBI Taxonomy" id="2509675"/>
    <lineage>
        <taxon>Bacteria</taxon>
        <taxon>Bacillati</taxon>
        <taxon>Chloroflexota</taxon>
        <taxon>Ktedonobacteria</taxon>
        <taxon>Ktedonobacterales</taxon>
        <taxon>Ktedonosporobacteraceae</taxon>
        <taxon>Ktedonosporobacter</taxon>
    </lineage>
</organism>
<name>A0A4P6K335_KTERU</name>
<proteinExistence type="predicted"/>
<dbReference type="Proteomes" id="UP000290365">
    <property type="component" value="Chromosome"/>
</dbReference>
<dbReference type="EMBL" id="CP035758">
    <property type="protein sequence ID" value="QBD82150.1"/>
    <property type="molecule type" value="Genomic_DNA"/>
</dbReference>
<reference evidence="1 2" key="1">
    <citation type="submission" date="2019-01" db="EMBL/GenBank/DDBJ databases">
        <title>Ktedonosporobacter rubrisoli SCAWS-G2.</title>
        <authorList>
            <person name="Huang Y."/>
            <person name="Yan B."/>
        </authorList>
    </citation>
    <scope>NUCLEOTIDE SEQUENCE [LARGE SCALE GENOMIC DNA]</scope>
    <source>
        <strain evidence="1 2">SCAWS-G2</strain>
    </source>
</reference>
<evidence type="ECO:0000313" key="2">
    <source>
        <dbReference type="Proteomes" id="UP000290365"/>
    </source>
</evidence>
<accession>A0A4P6K335</accession>
<keyword evidence="2" id="KW-1185">Reference proteome</keyword>
<sequence length="82" mass="8740">MARFRGIPLCSGDRAGHGAAGCGIGSGVGVEMRISTPLKDGSLPRKFSELRCEQPFTLALCLPRLLKPYKKILAVIATLDVN</sequence>
<protein>
    <submittedName>
        <fullName evidence="1">Uncharacterized protein</fullName>
    </submittedName>
</protein>
<evidence type="ECO:0000313" key="1">
    <source>
        <dbReference type="EMBL" id="QBD82150.1"/>
    </source>
</evidence>
<dbReference type="RefSeq" id="WP_129893219.1">
    <property type="nucleotide sequence ID" value="NZ_CP035758.1"/>
</dbReference>
<gene>
    <name evidence="1" type="ORF">EPA93_41695</name>
</gene>
<dbReference type="AlphaFoldDB" id="A0A4P6K335"/>